<dbReference type="PROSITE" id="PS00141">
    <property type="entry name" value="ASP_PROTEASE"/>
    <property type="match status" value="1"/>
</dbReference>
<evidence type="ECO:0000256" key="1">
    <source>
        <dbReference type="SAM" id="MobiDB-lite"/>
    </source>
</evidence>
<dbReference type="CDD" id="cd00303">
    <property type="entry name" value="retropepsin_like"/>
    <property type="match status" value="1"/>
</dbReference>
<name>A0A183BFS0_9TREM</name>
<reference evidence="4" key="1">
    <citation type="submission" date="2016-06" db="UniProtKB">
        <authorList>
            <consortium name="WormBaseParasite"/>
        </authorList>
    </citation>
    <scope>IDENTIFICATION</scope>
</reference>
<dbReference type="GO" id="GO:0006508">
    <property type="term" value="P:proteolysis"/>
    <property type="evidence" value="ECO:0007669"/>
    <property type="project" value="InterPro"/>
</dbReference>
<dbReference type="GO" id="GO:0004190">
    <property type="term" value="F:aspartic-type endopeptidase activity"/>
    <property type="evidence" value="ECO:0007669"/>
    <property type="project" value="InterPro"/>
</dbReference>
<dbReference type="InterPro" id="IPR001969">
    <property type="entry name" value="Aspartic_peptidase_AS"/>
</dbReference>
<evidence type="ECO:0000313" key="3">
    <source>
        <dbReference type="Proteomes" id="UP000272942"/>
    </source>
</evidence>
<dbReference type="InterPro" id="IPR021109">
    <property type="entry name" value="Peptidase_aspartic_dom_sf"/>
</dbReference>
<dbReference type="OrthoDB" id="6156608at2759"/>
<feature type="region of interest" description="Disordered" evidence="1">
    <location>
        <begin position="29"/>
        <end position="48"/>
    </location>
</feature>
<evidence type="ECO:0000313" key="4">
    <source>
        <dbReference type="WBParaSite" id="ECPE_0001810401-mRNA-1"/>
    </source>
</evidence>
<proteinExistence type="predicted"/>
<sequence>MSAKRSLSDHNRLSGPNLRLSVTSLATEMGSPRIHSGDYSDDTSANPPTIRTRLPQITFTAAPSVQLEPPPRFEAGTNLTLWQMKMQRFLRRVPTEEHSLCILDLLSDQVQELLINENVDEESPQSQVNHPSLRHQYWRRDQKPGESAKQYADELGILVSRGFPEKSKEVQREVALERFRDGPLNPVAKRELQGRAPTTLGEAVRRVETFDIQSLVRNEAQRRSEEPKQASSSQVNGPRSEARVPWRTKPQRNGGAARRWQQQESIESPLCSVSLPIIRGPMESQCFPLLLTVGLKGEYVSALVDTGATCSLIDVDQCQIRESSRDGSRVKAVNGAPLQTWGCLDVEFQMTGTKVKHPMVVASNLPWKMILGIDFLRHFEICLDLCKNILTFDGKVIHMGSGEASEEDWAL</sequence>
<gene>
    <name evidence="2" type="ORF">ECPE_LOCUS18054</name>
</gene>
<organism evidence="4">
    <name type="scientific">Echinostoma caproni</name>
    <dbReference type="NCBI Taxonomy" id="27848"/>
    <lineage>
        <taxon>Eukaryota</taxon>
        <taxon>Metazoa</taxon>
        <taxon>Spiralia</taxon>
        <taxon>Lophotrochozoa</taxon>
        <taxon>Platyhelminthes</taxon>
        <taxon>Trematoda</taxon>
        <taxon>Digenea</taxon>
        <taxon>Plagiorchiida</taxon>
        <taxon>Echinostomata</taxon>
        <taxon>Echinostomatoidea</taxon>
        <taxon>Echinostomatidae</taxon>
        <taxon>Echinostoma</taxon>
    </lineage>
</organism>
<keyword evidence="3" id="KW-1185">Reference proteome</keyword>
<dbReference type="AlphaFoldDB" id="A0A183BFS0"/>
<dbReference type="Pfam" id="PF13975">
    <property type="entry name" value="gag-asp_proteas"/>
    <property type="match status" value="1"/>
</dbReference>
<dbReference type="Proteomes" id="UP000272942">
    <property type="component" value="Unassembled WGS sequence"/>
</dbReference>
<feature type="region of interest" description="Disordered" evidence="1">
    <location>
        <begin position="218"/>
        <end position="261"/>
    </location>
</feature>
<dbReference type="Gene3D" id="2.40.70.10">
    <property type="entry name" value="Acid Proteases"/>
    <property type="match status" value="1"/>
</dbReference>
<feature type="compositionally biased region" description="Basic and acidic residues" evidence="1">
    <location>
        <begin position="219"/>
        <end position="228"/>
    </location>
</feature>
<reference evidence="2 3" key="2">
    <citation type="submission" date="2018-11" db="EMBL/GenBank/DDBJ databases">
        <authorList>
            <consortium name="Pathogen Informatics"/>
        </authorList>
    </citation>
    <scope>NUCLEOTIDE SEQUENCE [LARGE SCALE GENOMIC DNA]</scope>
    <source>
        <strain evidence="2 3">Egypt</strain>
    </source>
</reference>
<accession>A0A183BFS0</accession>
<dbReference type="EMBL" id="UZAN01074206">
    <property type="protein sequence ID" value="VDP95488.1"/>
    <property type="molecule type" value="Genomic_DNA"/>
</dbReference>
<evidence type="ECO:0000313" key="2">
    <source>
        <dbReference type="EMBL" id="VDP95488.1"/>
    </source>
</evidence>
<dbReference type="SUPFAM" id="SSF50630">
    <property type="entry name" value="Acid proteases"/>
    <property type="match status" value="1"/>
</dbReference>
<dbReference type="WBParaSite" id="ECPE_0001810401-mRNA-1">
    <property type="protein sequence ID" value="ECPE_0001810401-mRNA-1"/>
    <property type="gene ID" value="ECPE_0001810401"/>
</dbReference>
<protein>
    <submittedName>
        <fullName evidence="4">RVP domain-containing protein</fullName>
    </submittedName>
</protein>